<reference evidence="2 3" key="1">
    <citation type="submission" date="2019-08" db="EMBL/GenBank/DDBJ databases">
        <title>Prosopis cineraria nodule microbiome.</title>
        <authorList>
            <person name="Ali R."/>
            <person name="Chaluvadi S.R."/>
            <person name="Wang X."/>
        </authorList>
    </citation>
    <scope>NUCLEOTIDE SEQUENCE [LARGE SCALE GENOMIC DNA]</scope>
    <source>
        <strain evidence="2 3">BG7</strain>
    </source>
</reference>
<protein>
    <submittedName>
        <fullName evidence="2">Uncharacterized protein</fullName>
    </submittedName>
</protein>
<dbReference type="RefSeq" id="WP_153271472.1">
    <property type="nucleotide sequence ID" value="NZ_CP043498.1"/>
</dbReference>
<evidence type="ECO:0000313" key="2">
    <source>
        <dbReference type="EMBL" id="QFY61331.1"/>
    </source>
</evidence>
<dbReference type="KEGG" id="rgr:FZ934_13535"/>
<gene>
    <name evidence="2" type="ORF">FZ934_13535</name>
</gene>
<organism evidence="2 3">
    <name type="scientific">Rhizobium grahamii</name>
    <dbReference type="NCBI Taxonomy" id="1120045"/>
    <lineage>
        <taxon>Bacteria</taxon>
        <taxon>Pseudomonadati</taxon>
        <taxon>Pseudomonadota</taxon>
        <taxon>Alphaproteobacteria</taxon>
        <taxon>Hyphomicrobiales</taxon>
        <taxon>Rhizobiaceae</taxon>
        <taxon>Rhizobium/Agrobacterium group</taxon>
        <taxon>Rhizobium</taxon>
    </lineage>
</organism>
<evidence type="ECO:0000313" key="3">
    <source>
        <dbReference type="Proteomes" id="UP000326881"/>
    </source>
</evidence>
<feature type="region of interest" description="Disordered" evidence="1">
    <location>
        <begin position="37"/>
        <end position="63"/>
    </location>
</feature>
<sequence>MTATKDNFFNPAKLAAGTKAADTNATARGMVDAEAAARDKKTQSLKALRLAQQSLSRTSRDRS</sequence>
<name>A0A5Q0CBS7_9HYPH</name>
<accession>A0A5Q0CBS7</accession>
<evidence type="ECO:0000256" key="1">
    <source>
        <dbReference type="SAM" id="MobiDB-lite"/>
    </source>
</evidence>
<keyword evidence="3" id="KW-1185">Reference proteome</keyword>
<dbReference type="OrthoDB" id="7917227at2"/>
<dbReference type="EMBL" id="CP043498">
    <property type="protein sequence ID" value="QFY61331.1"/>
    <property type="molecule type" value="Genomic_DNA"/>
</dbReference>
<proteinExistence type="predicted"/>
<dbReference type="AlphaFoldDB" id="A0A5Q0CBS7"/>
<dbReference type="Proteomes" id="UP000326881">
    <property type="component" value="Chromosome"/>
</dbReference>